<keyword evidence="5" id="KW-1185">Reference proteome</keyword>
<dbReference type="EMBL" id="KB096742">
    <property type="protein sequence ID" value="ESO02659.1"/>
    <property type="molecule type" value="Genomic_DNA"/>
</dbReference>
<evidence type="ECO:0000313" key="4">
    <source>
        <dbReference type="EnsemblMetazoa" id="HelroP161949"/>
    </source>
</evidence>
<dbReference type="EMBL" id="AMQM01000981">
    <property type="status" value="NOT_ANNOTATED_CDS"/>
    <property type="molecule type" value="Genomic_DNA"/>
</dbReference>
<evidence type="ECO:0000256" key="2">
    <source>
        <dbReference type="SAM" id="Phobius"/>
    </source>
</evidence>
<dbReference type="EnsemblMetazoa" id="HelroT161949">
    <property type="protein sequence ID" value="HelroP161949"/>
    <property type="gene ID" value="HelroG161949"/>
</dbReference>
<keyword evidence="2" id="KW-0472">Membrane</keyword>
<feature type="compositionally biased region" description="Low complexity" evidence="1">
    <location>
        <begin position="340"/>
        <end position="351"/>
    </location>
</feature>
<dbReference type="Proteomes" id="UP000015101">
    <property type="component" value="Unassembled WGS sequence"/>
</dbReference>
<name>T1ES26_HELRO</name>
<keyword evidence="2" id="KW-1133">Transmembrane helix</keyword>
<feature type="region of interest" description="Disordered" evidence="1">
    <location>
        <begin position="336"/>
        <end position="366"/>
    </location>
</feature>
<dbReference type="InParanoid" id="T1ES26"/>
<organism evidence="4 5">
    <name type="scientific">Helobdella robusta</name>
    <name type="common">Californian leech</name>
    <dbReference type="NCBI Taxonomy" id="6412"/>
    <lineage>
        <taxon>Eukaryota</taxon>
        <taxon>Metazoa</taxon>
        <taxon>Spiralia</taxon>
        <taxon>Lophotrochozoa</taxon>
        <taxon>Annelida</taxon>
        <taxon>Clitellata</taxon>
        <taxon>Hirudinea</taxon>
        <taxon>Rhynchobdellida</taxon>
        <taxon>Glossiphoniidae</taxon>
        <taxon>Helobdella</taxon>
    </lineage>
</organism>
<dbReference type="CTD" id="20199376"/>
<accession>T1ES26</accession>
<protein>
    <submittedName>
        <fullName evidence="3 4">Uncharacterized protein</fullName>
    </submittedName>
</protein>
<sequence>MKDNACVCHGVEGKAPGTTLAVTEFGCREIPDYHMQATHFQSSSSHRDEPKLIHVYIPKVQDYIENLKKTITLTSPAMPASKNDHQMTLITLYIITITYPPSFKTSDGVETGIVGISERTNAVVRIENTTVELIHDECPMNKWIKNNDHTKQEVDQFIATSLSAGVYQTLCNGLWSYMLVIVIVKELEFNASKLELLDGDEVSIRCTGEVATGSDLNINQISIYRANQALKTYHPPRDPSSWRTTIDASVALTSYYNESGDYSCTWSIDLKDFNVFFLMNKTLYLETLLPMQDVSFQSFNTCVNDPLPCSYRSKPKAHKFHLNCSLGKDKKYSNMASVDSSGESGNSSSDNGDGGAGGSSSSGESSGSGINLEVKFDSNNITFGVPGFFQCQCVAYNYVFGVEMSGKSKAQIDVQDCSSLLLTYLGVAFVCILLLGGITVATYVLFEIKNAKKLEQQRAIMAGSAMPFGKRSIKLPSSDTEKRRSKDSDDTSSSKPGKFFGK</sequence>
<dbReference type="AlphaFoldDB" id="T1ES26"/>
<feature type="compositionally biased region" description="Basic and acidic residues" evidence="1">
    <location>
        <begin position="479"/>
        <end position="489"/>
    </location>
</feature>
<dbReference type="RefSeq" id="XP_009020067.1">
    <property type="nucleotide sequence ID" value="XM_009021819.1"/>
</dbReference>
<keyword evidence="2" id="KW-0812">Transmembrane</keyword>
<dbReference type="KEGG" id="hro:HELRODRAFT_161949"/>
<evidence type="ECO:0000313" key="3">
    <source>
        <dbReference type="EMBL" id="ESO02659.1"/>
    </source>
</evidence>
<evidence type="ECO:0000256" key="1">
    <source>
        <dbReference type="SAM" id="MobiDB-lite"/>
    </source>
</evidence>
<dbReference type="HOGENOM" id="CLU_543240_0_0_1"/>
<proteinExistence type="predicted"/>
<feature type="region of interest" description="Disordered" evidence="1">
    <location>
        <begin position="469"/>
        <end position="502"/>
    </location>
</feature>
<reference evidence="3 5" key="2">
    <citation type="journal article" date="2013" name="Nature">
        <title>Insights into bilaterian evolution from three spiralian genomes.</title>
        <authorList>
            <person name="Simakov O."/>
            <person name="Marletaz F."/>
            <person name="Cho S.J."/>
            <person name="Edsinger-Gonzales E."/>
            <person name="Havlak P."/>
            <person name="Hellsten U."/>
            <person name="Kuo D.H."/>
            <person name="Larsson T."/>
            <person name="Lv J."/>
            <person name="Arendt D."/>
            <person name="Savage R."/>
            <person name="Osoegawa K."/>
            <person name="de Jong P."/>
            <person name="Grimwood J."/>
            <person name="Chapman J.A."/>
            <person name="Shapiro H."/>
            <person name="Aerts A."/>
            <person name="Otillar R.P."/>
            <person name="Terry A.Y."/>
            <person name="Boore J.L."/>
            <person name="Grigoriev I.V."/>
            <person name="Lindberg D.R."/>
            <person name="Seaver E.C."/>
            <person name="Weisblat D.A."/>
            <person name="Putnam N.H."/>
            <person name="Rokhsar D.S."/>
        </authorList>
    </citation>
    <scope>NUCLEOTIDE SEQUENCE</scope>
</reference>
<evidence type="ECO:0000313" key="5">
    <source>
        <dbReference type="Proteomes" id="UP000015101"/>
    </source>
</evidence>
<reference evidence="5" key="1">
    <citation type="submission" date="2012-12" db="EMBL/GenBank/DDBJ databases">
        <authorList>
            <person name="Hellsten U."/>
            <person name="Grimwood J."/>
            <person name="Chapman J.A."/>
            <person name="Shapiro H."/>
            <person name="Aerts A."/>
            <person name="Otillar R.P."/>
            <person name="Terry A.Y."/>
            <person name="Boore J.L."/>
            <person name="Simakov O."/>
            <person name="Marletaz F."/>
            <person name="Cho S.-J."/>
            <person name="Edsinger-Gonzales E."/>
            <person name="Havlak P."/>
            <person name="Kuo D.-H."/>
            <person name="Larsson T."/>
            <person name="Lv J."/>
            <person name="Arendt D."/>
            <person name="Savage R."/>
            <person name="Osoegawa K."/>
            <person name="de Jong P."/>
            <person name="Lindberg D.R."/>
            <person name="Seaver E.C."/>
            <person name="Weisblat D.A."/>
            <person name="Putnam N.H."/>
            <person name="Grigoriev I.V."/>
            <person name="Rokhsar D.S."/>
        </authorList>
    </citation>
    <scope>NUCLEOTIDE SEQUENCE</scope>
</reference>
<feature type="transmembrane region" description="Helical" evidence="2">
    <location>
        <begin position="421"/>
        <end position="446"/>
    </location>
</feature>
<gene>
    <name evidence="4" type="primary">20199376</name>
    <name evidence="3" type="ORF">HELRODRAFT_161949</name>
</gene>
<dbReference type="GeneID" id="20199376"/>
<reference evidence="4" key="3">
    <citation type="submission" date="2015-06" db="UniProtKB">
        <authorList>
            <consortium name="EnsemblMetazoa"/>
        </authorList>
    </citation>
    <scope>IDENTIFICATION</scope>
</reference>